<dbReference type="Gene3D" id="1.25.10.10">
    <property type="entry name" value="Leucine-rich Repeat Variant"/>
    <property type="match status" value="1"/>
</dbReference>
<dbReference type="InterPro" id="IPR011989">
    <property type="entry name" value="ARM-like"/>
</dbReference>
<comment type="similarity">
    <text evidence="1">Belongs to the WAPL family.</text>
</comment>
<dbReference type="InterPro" id="IPR022771">
    <property type="entry name" value="WAPL_C"/>
</dbReference>
<dbReference type="InterPro" id="IPR012502">
    <property type="entry name" value="WAPL_dom"/>
</dbReference>
<dbReference type="AlphaFoldDB" id="A0A426YF54"/>
<dbReference type="PANTHER" id="PTHR22100:SF13">
    <property type="entry name" value="WINGS APART-LIKE PROTEIN HOMOLOG"/>
    <property type="match status" value="1"/>
</dbReference>
<comment type="caution">
    <text evidence="4">The sequence shown here is derived from an EMBL/GenBank/DDBJ whole genome shotgun (WGS) entry which is preliminary data.</text>
</comment>
<feature type="compositionally biased region" description="Low complexity" evidence="2">
    <location>
        <begin position="12"/>
        <end position="27"/>
    </location>
</feature>
<dbReference type="Pfam" id="PF07814">
    <property type="entry name" value="WAPL"/>
    <property type="match status" value="1"/>
</dbReference>
<gene>
    <name evidence="4" type="ORF">B296_00042426</name>
</gene>
<dbReference type="PANTHER" id="PTHR22100">
    <property type="entry name" value="WINGS APART-LIKE PROTEIN HOMOLOG"/>
    <property type="match status" value="1"/>
</dbReference>
<dbReference type="EMBL" id="AMZH03012789">
    <property type="protein sequence ID" value="RRT50392.1"/>
    <property type="molecule type" value="Genomic_DNA"/>
</dbReference>
<accession>A0A426YF54</accession>
<dbReference type="PROSITE" id="PS51271">
    <property type="entry name" value="WAPL"/>
    <property type="match status" value="1"/>
</dbReference>
<proteinExistence type="inferred from homology"/>
<evidence type="ECO:0000313" key="4">
    <source>
        <dbReference type="EMBL" id="RRT50392.1"/>
    </source>
</evidence>
<dbReference type="Proteomes" id="UP000287651">
    <property type="component" value="Unassembled WGS sequence"/>
</dbReference>
<evidence type="ECO:0000256" key="2">
    <source>
        <dbReference type="SAM" id="MobiDB-lite"/>
    </source>
</evidence>
<sequence>MIVRTYARRAARCGAGRSSSDPVLLESPDADEDPDSAAGELLDLPFSQDSSHGRHAPALSAFSSQDCSSPWSFDAFDVHDEAPALPRDPPNEFHGSDGPRTVTWASARDPSAEMTTSTLMEAQESGEMMEHVDEVNFALDGLRRGQPVRVRRASLLSLLSACSTAQQRRLLRVQG</sequence>
<organism evidence="4 5">
    <name type="scientific">Ensete ventricosum</name>
    <name type="common">Abyssinian banana</name>
    <name type="synonym">Musa ensete</name>
    <dbReference type="NCBI Taxonomy" id="4639"/>
    <lineage>
        <taxon>Eukaryota</taxon>
        <taxon>Viridiplantae</taxon>
        <taxon>Streptophyta</taxon>
        <taxon>Embryophyta</taxon>
        <taxon>Tracheophyta</taxon>
        <taxon>Spermatophyta</taxon>
        <taxon>Magnoliopsida</taxon>
        <taxon>Liliopsida</taxon>
        <taxon>Zingiberales</taxon>
        <taxon>Musaceae</taxon>
        <taxon>Ensete</taxon>
    </lineage>
</organism>
<evidence type="ECO:0000259" key="3">
    <source>
        <dbReference type="PROSITE" id="PS51271"/>
    </source>
</evidence>
<evidence type="ECO:0000313" key="5">
    <source>
        <dbReference type="Proteomes" id="UP000287651"/>
    </source>
</evidence>
<evidence type="ECO:0000256" key="1">
    <source>
        <dbReference type="ARBA" id="ARBA00006854"/>
    </source>
</evidence>
<protein>
    <recommendedName>
        <fullName evidence="3">WAPL domain-containing protein</fullName>
    </recommendedName>
</protein>
<feature type="domain" description="WAPL" evidence="3">
    <location>
        <begin position="103"/>
        <end position="175"/>
    </location>
</feature>
<feature type="region of interest" description="Disordered" evidence="2">
    <location>
        <begin position="9"/>
        <end position="68"/>
    </location>
</feature>
<feature type="region of interest" description="Disordered" evidence="2">
    <location>
        <begin position="80"/>
        <end position="100"/>
    </location>
</feature>
<reference evidence="4 5" key="1">
    <citation type="journal article" date="2014" name="Agronomy (Basel)">
        <title>A Draft Genome Sequence for Ensete ventricosum, the Drought-Tolerant Tree Against Hunger.</title>
        <authorList>
            <person name="Harrison J."/>
            <person name="Moore K.A."/>
            <person name="Paszkiewicz K."/>
            <person name="Jones T."/>
            <person name="Grant M."/>
            <person name="Ambacheew D."/>
            <person name="Muzemil S."/>
            <person name="Studholme D.J."/>
        </authorList>
    </citation>
    <scope>NUCLEOTIDE SEQUENCE [LARGE SCALE GENOMIC DNA]</scope>
</reference>
<dbReference type="InterPro" id="IPR039874">
    <property type="entry name" value="WAPL"/>
</dbReference>
<name>A0A426YF54_ENSVE</name>